<evidence type="ECO:0000256" key="1">
    <source>
        <dbReference type="ARBA" id="ARBA00001946"/>
    </source>
</evidence>
<evidence type="ECO:0000256" key="3">
    <source>
        <dbReference type="ARBA" id="ARBA00022801"/>
    </source>
</evidence>
<dbReference type="Gene3D" id="3.20.20.370">
    <property type="entry name" value="Glycoside hydrolase/deacetylase"/>
    <property type="match status" value="1"/>
</dbReference>
<dbReference type="Pfam" id="PF04794">
    <property type="entry name" value="YdjC"/>
    <property type="match status" value="1"/>
</dbReference>
<keyword evidence="5" id="KW-0119">Carbohydrate metabolism</keyword>
<dbReference type="Proteomes" id="UP000286997">
    <property type="component" value="Unassembled WGS sequence"/>
</dbReference>
<evidence type="ECO:0000256" key="5">
    <source>
        <dbReference type="ARBA" id="ARBA00023277"/>
    </source>
</evidence>
<dbReference type="GO" id="GO:0005975">
    <property type="term" value="P:carbohydrate metabolic process"/>
    <property type="evidence" value="ECO:0007669"/>
    <property type="project" value="InterPro"/>
</dbReference>
<comment type="caution">
    <text evidence="6">The sequence shown here is derived from an EMBL/GenBank/DDBJ whole genome shotgun (WGS) entry which is preliminary data.</text>
</comment>
<dbReference type="GO" id="GO:0046872">
    <property type="term" value="F:metal ion binding"/>
    <property type="evidence" value="ECO:0007669"/>
    <property type="project" value="UniProtKB-KW"/>
</dbReference>
<dbReference type="GO" id="GO:0016787">
    <property type="term" value="F:hydrolase activity"/>
    <property type="evidence" value="ECO:0007669"/>
    <property type="project" value="UniProtKB-KW"/>
</dbReference>
<dbReference type="InterPro" id="IPR011330">
    <property type="entry name" value="Glyco_hydro/deAcase_b/a-brl"/>
</dbReference>
<name>A0A3S3UDG6_9HYPH</name>
<evidence type="ECO:0000313" key="7">
    <source>
        <dbReference type="Proteomes" id="UP000286997"/>
    </source>
</evidence>
<dbReference type="PANTHER" id="PTHR31609">
    <property type="entry name" value="YDJC DEACETYLASE FAMILY MEMBER"/>
    <property type="match status" value="1"/>
</dbReference>
<dbReference type="GO" id="GO:0019213">
    <property type="term" value="F:deacetylase activity"/>
    <property type="evidence" value="ECO:0007669"/>
    <property type="project" value="TreeGrafter"/>
</dbReference>
<dbReference type="InterPro" id="IPR006879">
    <property type="entry name" value="YdjC-like"/>
</dbReference>
<gene>
    <name evidence="6" type="ORF">EOE48_00070</name>
</gene>
<proteinExistence type="predicted"/>
<dbReference type="PANTHER" id="PTHR31609:SF1">
    <property type="entry name" value="CARBOHYDRATE DEACETYLASE"/>
    <property type="match status" value="1"/>
</dbReference>
<dbReference type="InterPro" id="IPR017836">
    <property type="entry name" value="Hopanoid_biosynth-assoc_HpnK"/>
</dbReference>
<reference evidence="6 7" key="1">
    <citation type="submission" date="2019-01" db="EMBL/GenBank/DDBJ databases">
        <authorList>
            <person name="Chen W.-M."/>
        </authorList>
    </citation>
    <scope>NUCLEOTIDE SEQUENCE [LARGE SCALE GENOMIC DNA]</scope>
    <source>
        <strain evidence="6 7">TER-1</strain>
    </source>
</reference>
<keyword evidence="4" id="KW-0460">Magnesium</keyword>
<dbReference type="AlphaFoldDB" id="A0A3S3UDG6"/>
<keyword evidence="2" id="KW-0479">Metal-binding</keyword>
<evidence type="ECO:0000256" key="2">
    <source>
        <dbReference type="ARBA" id="ARBA00022723"/>
    </source>
</evidence>
<evidence type="ECO:0000313" key="6">
    <source>
        <dbReference type="EMBL" id="RVU21493.1"/>
    </source>
</evidence>
<accession>A0A3S3UDG6</accession>
<dbReference type="OrthoDB" id="9774177at2"/>
<protein>
    <submittedName>
        <fullName evidence="6">ChbG/HpnK family deacetylase</fullName>
    </submittedName>
</protein>
<sequence length="305" mass="32433">MRRPGSCPAVRVWAPARQDSGSVADRDRRLVVTSDDFGLSREVNEAVEQAHRDGILTAASLMVSAPAAADAVARARRMPSLRVGLHLVMVEAWPTLPAARLPALVTADGTMRTDMERLGLDLALKPAARRQLADEIAAQFSAYRATGLPLDHVNAHKHFHVHPLVAGMVLRIGRGHGMRAIRVPLESRAVLARAEPGAVLGRALDTAPWAALLGWRVRRAGLLTPDHVLGLAWSGHMTPGRVAGCLRHLPAGLTELYAHPATSGGFPGEAPGYDYAGELAALTAPESREALRASGARSGGFSDFL</sequence>
<dbReference type="EMBL" id="SACP01000001">
    <property type="protein sequence ID" value="RVU21493.1"/>
    <property type="molecule type" value="Genomic_DNA"/>
</dbReference>
<organism evidence="6 7">
    <name type="scientific">Methylobacterium oryzihabitans</name>
    <dbReference type="NCBI Taxonomy" id="2499852"/>
    <lineage>
        <taxon>Bacteria</taxon>
        <taxon>Pseudomonadati</taxon>
        <taxon>Pseudomonadota</taxon>
        <taxon>Alphaproteobacteria</taxon>
        <taxon>Hyphomicrobiales</taxon>
        <taxon>Methylobacteriaceae</taxon>
        <taxon>Methylobacterium</taxon>
    </lineage>
</organism>
<evidence type="ECO:0000256" key="4">
    <source>
        <dbReference type="ARBA" id="ARBA00022842"/>
    </source>
</evidence>
<dbReference type="SUPFAM" id="SSF88713">
    <property type="entry name" value="Glycoside hydrolase/deacetylase"/>
    <property type="match status" value="1"/>
</dbReference>
<dbReference type="NCBIfam" id="TIGR03473">
    <property type="entry name" value="HpnK"/>
    <property type="match status" value="1"/>
</dbReference>
<keyword evidence="7" id="KW-1185">Reference proteome</keyword>
<comment type="cofactor">
    <cofactor evidence="1">
        <name>Mg(2+)</name>
        <dbReference type="ChEBI" id="CHEBI:18420"/>
    </cofactor>
</comment>
<keyword evidence="3" id="KW-0378">Hydrolase</keyword>